<keyword evidence="6" id="KW-0862">Zinc</keyword>
<evidence type="ECO:0000256" key="9">
    <source>
        <dbReference type="PROSITE-ProRule" id="PRU00175"/>
    </source>
</evidence>
<evidence type="ECO:0000256" key="6">
    <source>
        <dbReference type="ARBA" id="ARBA00022833"/>
    </source>
</evidence>
<dbReference type="InterPro" id="IPR013083">
    <property type="entry name" value="Znf_RING/FYVE/PHD"/>
</dbReference>
<dbReference type="Pfam" id="PF13920">
    <property type="entry name" value="zf-C3HC4_3"/>
    <property type="match status" value="1"/>
</dbReference>
<dbReference type="InterPro" id="IPR001841">
    <property type="entry name" value="Znf_RING"/>
</dbReference>
<proteinExistence type="predicted"/>
<comment type="subcellular location">
    <subcellularLocation>
        <location evidence="1">Membrane</location>
        <topology evidence="1">Multi-pass membrane protein</topology>
    </subcellularLocation>
</comment>
<dbReference type="InterPro" id="IPR017907">
    <property type="entry name" value="Znf_RING_CS"/>
</dbReference>
<name>A0ABQ7VHV6_SOLTU</name>
<reference evidence="13 14" key="1">
    <citation type="journal article" date="2021" name="bioRxiv">
        <title>Chromosome-scale and haplotype-resolved genome assembly of a tetraploid potato cultivar.</title>
        <authorList>
            <person name="Sun H."/>
            <person name="Jiao W.-B."/>
            <person name="Krause K."/>
            <person name="Campoy J.A."/>
            <person name="Goel M."/>
            <person name="Folz-Donahue K."/>
            <person name="Kukat C."/>
            <person name="Huettel B."/>
            <person name="Schneeberger K."/>
        </authorList>
    </citation>
    <scope>NUCLEOTIDE SEQUENCE [LARGE SCALE GENOMIC DNA]</scope>
    <source>
        <strain evidence="13">SolTubOtavaFocal</strain>
        <tissue evidence="13">Leaves</tissue>
    </source>
</reference>
<feature type="transmembrane region" description="Helical" evidence="11">
    <location>
        <begin position="204"/>
        <end position="222"/>
    </location>
</feature>
<evidence type="ECO:0000313" key="13">
    <source>
        <dbReference type="EMBL" id="KAH0763649.1"/>
    </source>
</evidence>
<evidence type="ECO:0000256" key="11">
    <source>
        <dbReference type="SAM" id="Phobius"/>
    </source>
</evidence>
<dbReference type="PANTHER" id="PTHR15860">
    <property type="entry name" value="UNCHARACTERIZED RING FINGER-CONTAINING PROTEIN"/>
    <property type="match status" value="1"/>
</dbReference>
<feature type="region of interest" description="Disordered" evidence="10">
    <location>
        <begin position="1"/>
        <end position="20"/>
    </location>
</feature>
<evidence type="ECO:0000256" key="10">
    <source>
        <dbReference type="SAM" id="MobiDB-lite"/>
    </source>
</evidence>
<dbReference type="PANTHER" id="PTHR15860:SF0">
    <property type="entry name" value="LP20373P"/>
    <property type="match status" value="1"/>
</dbReference>
<sequence length="432" mass="48676">MDTSDNANVSPSSPTSSNLTTFGVQFTPLRFFQSPVSTLLEYSGLFTVRPDNPETDPLVADDTVTNDAESSSDVGGGNSSSGEVSIRIIGAGENQGIGDEYEDDGEEGGSVEERGSGVEASSTVPDDDAGNASRDSSYQRFDIQQVARWIEQILPFSLLLLFVFIRQHLQGFFVTIWITAVMFKSNDILRKQTALKGERKTDVLVGYFVVFVIHVIGIYWWYHNDDLFYPLLMVPPKVIPPFWHAIFIILVNDTMVRQAAMALKLVLLMYYKNGRGHNFRRQGQILTLVEYMLLLYRALLPTPVWYRFFLNKEYGSLFSSLTTGLYLTFKLTSIVEKVKSFYTALKALSKKEVHYGSHATPEQVNAAGDLCAICQEKMHAPILLRCKHLFCEDCVSEWFERERTCPLCRALVRPADLRSFGDGSTSLFFQLF</sequence>
<keyword evidence="7 11" id="KW-1133">Transmembrane helix</keyword>
<keyword evidence="14" id="KW-1185">Reference proteome</keyword>
<feature type="compositionally biased region" description="Acidic residues" evidence="10">
    <location>
        <begin position="99"/>
        <end position="110"/>
    </location>
</feature>
<keyword evidence="5" id="KW-0833">Ubl conjugation pathway</keyword>
<protein>
    <recommendedName>
        <fullName evidence="12">RING-type domain-containing protein</fullName>
    </recommendedName>
</protein>
<gene>
    <name evidence="13" type="ORF">KY290_019722</name>
</gene>
<evidence type="ECO:0000313" key="14">
    <source>
        <dbReference type="Proteomes" id="UP000826656"/>
    </source>
</evidence>
<dbReference type="PROSITE" id="PS00518">
    <property type="entry name" value="ZF_RING_1"/>
    <property type="match status" value="1"/>
</dbReference>
<feature type="region of interest" description="Disordered" evidence="10">
    <location>
        <begin position="95"/>
        <end position="136"/>
    </location>
</feature>
<organism evidence="13 14">
    <name type="scientific">Solanum tuberosum</name>
    <name type="common">Potato</name>
    <dbReference type="NCBI Taxonomy" id="4113"/>
    <lineage>
        <taxon>Eukaryota</taxon>
        <taxon>Viridiplantae</taxon>
        <taxon>Streptophyta</taxon>
        <taxon>Embryophyta</taxon>
        <taxon>Tracheophyta</taxon>
        <taxon>Spermatophyta</taxon>
        <taxon>Magnoliopsida</taxon>
        <taxon>eudicotyledons</taxon>
        <taxon>Gunneridae</taxon>
        <taxon>Pentapetalae</taxon>
        <taxon>asterids</taxon>
        <taxon>lamiids</taxon>
        <taxon>Solanales</taxon>
        <taxon>Solanaceae</taxon>
        <taxon>Solanoideae</taxon>
        <taxon>Solaneae</taxon>
        <taxon>Solanum</taxon>
    </lineage>
</organism>
<comment type="caution">
    <text evidence="13">The sequence shown here is derived from an EMBL/GenBank/DDBJ whole genome shotgun (WGS) entry which is preliminary data.</text>
</comment>
<dbReference type="SUPFAM" id="SSF57850">
    <property type="entry name" value="RING/U-box"/>
    <property type="match status" value="1"/>
</dbReference>
<dbReference type="CDD" id="cd16532">
    <property type="entry name" value="RING-HC_RNFT1-like"/>
    <property type="match status" value="1"/>
</dbReference>
<evidence type="ECO:0000256" key="5">
    <source>
        <dbReference type="ARBA" id="ARBA00022786"/>
    </source>
</evidence>
<evidence type="ECO:0000256" key="4">
    <source>
        <dbReference type="ARBA" id="ARBA00022771"/>
    </source>
</evidence>
<keyword evidence="8 11" id="KW-0472">Membrane</keyword>
<dbReference type="EMBL" id="JAIVGD010000013">
    <property type="protein sequence ID" value="KAH0763649.1"/>
    <property type="molecule type" value="Genomic_DNA"/>
</dbReference>
<keyword evidence="3" id="KW-0479">Metal-binding</keyword>
<evidence type="ECO:0000256" key="8">
    <source>
        <dbReference type="ARBA" id="ARBA00023136"/>
    </source>
</evidence>
<accession>A0ABQ7VHV6</accession>
<evidence type="ECO:0000256" key="2">
    <source>
        <dbReference type="ARBA" id="ARBA00022692"/>
    </source>
</evidence>
<keyword evidence="4 9" id="KW-0863">Zinc-finger</keyword>
<evidence type="ECO:0000256" key="3">
    <source>
        <dbReference type="ARBA" id="ARBA00022723"/>
    </source>
</evidence>
<dbReference type="Gene3D" id="3.30.40.10">
    <property type="entry name" value="Zinc/RING finger domain, C3HC4 (zinc finger)"/>
    <property type="match status" value="1"/>
</dbReference>
<evidence type="ECO:0000259" key="12">
    <source>
        <dbReference type="PROSITE" id="PS50089"/>
    </source>
</evidence>
<feature type="transmembrane region" description="Helical" evidence="11">
    <location>
        <begin position="158"/>
        <end position="183"/>
    </location>
</feature>
<dbReference type="Proteomes" id="UP000826656">
    <property type="component" value="Unassembled WGS sequence"/>
</dbReference>
<dbReference type="PROSITE" id="PS50089">
    <property type="entry name" value="ZF_RING_2"/>
    <property type="match status" value="1"/>
</dbReference>
<evidence type="ECO:0000256" key="1">
    <source>
        <dbReference type="ARBA" id="ARBA00004141"/>
    </source>
</evidence>
<evidence type="ECO:0000256" key="7">
    <source>
        <dbReference type="ARBA" id="ARBA00022989"/>
    </source>
</evidence>
<feature type="region of interest" description="Disordered" evidence="10">
    <location>
        <begin position="48"/>
        <end position="83"/>
    </location>
</feature>
<dbReference type="SMART" id="SM00184">
    <property type="entry name" value="RING"/>
    <property type="match status" value="1"/>
</dbReference>
<dbReference type="InterPro" id="IPR044235">
    <property type="entry name" value="RNFT1/2"/>
</dbReference>
<keyword evidence="2 11" id="KW-0812">Transmembrane</keyword>
<feature type="domain" description="RING-type" evidence="12">
    <location>
        <begin position="371"/>
        <end position="409"/>
    </location>
</feature>